<dbReference type="EMBL" id="RJJE01000017">
    <property type="protein sequence ID" value="RNI27667.1"/>
    <property type="molecule type" value="Genomic_DNA"/>
</dbReference>
<name>A0A3M9MR33_9BACT</name>
<dbReference type="RefSeq" id="WP_123134135.1">
    <property type="nucleotide sequence ID" value="NZ_RJJE01000017.1"/>
</dbReference>
<reference evidence="1 2" key="1">
    <citation type="submission" date="2018-11" db="EMBL/GenBank/DDBJ databases">
        <title>Rufibacter latericius sp. nov., isolated from water in Baiyang Lake.</title>
        <authorList>
            <person name="Yang Y."/>
        </authorList>
    </citation>
    <scope>NUCLEOTIDE SEQUENCE [LARGE SCALE GENOMIC DNA]</scope>
    <source>
        <strain evidence="1 2">MCC P1</strain>
    </source>
</reference>
<dbReference type="AlphaFoldDB" id="A0A3M9MR33"/>
<sequence length="449" mass="51520">MEIIAHAGSGTAFISSLNAIVTTHSTIAHNPYTPQDENAKKNAIDKKIAKWGKNNLFPQEVMRDIDKNPELSATIYWKSNAIISGGLVYGHVDIDANGNERLVREIDPAVEEWNQSTNIDRYLRESSLEFYKFWNVWPTIMMNKGYDYISSLYCQESAFSRWGVQNEDGVIEEAYFNAQWEKNPRISAKTTKQIPVIDPYFQAVEQLKEEAKKRQVAEWIYPIAGTSSGYTYYQVAPWNSIRNSAWLEVANAIPVFKAALMKNAITVKYHIKVPDYFWSWKYPEWETKPEEEKTKLQKKEYQRFTEFLTSAENAGKTIFTVFKTTAEGTEWAGWKIEEISDKTKDGAYLEDSQEASSHIFFSQGVDPTLIGRTPGKGLGAGSGSDKRVAYNIWIANSKPEMDLLLEPVDFCYRFNGFKSKVTGRPYKLWFKNYWITSLDQGKETQQQAK</sequence>
<proteinExistence type="predicted"/>
<evidence type="ECO:0000313" key="1">
    <source>
        <dbReference type="EMBL" id="RNI27667.1"/>
    </source>
</evidence>
<accession>A0A3M9MR33</accession>
<dbReference type="OrthoDB" id="671786at2"/>
<dbReference type="Proteomes" id="UP000271010">
    <property type="component" value="Unassembled WGS sequence"/>
</dbReference>
<protein>
    <submittedName>
        <fullName evidence="1">Uncharacterized protein</fullName>
    </submittedName>
</protein>
<comment type="caution">
    <text evidence="1">The sequence shown here is derived from an EMBL/GenBank/DDBJ whole genome shotgun (WGS) entry which is preliminary data.</text>
</comment>
<evidence type="ECO:0000313" key="2">
    <source>
        <dbReference type="Proteomes" id="UP000271010"/>
    </source>
</evidence>
<gene>
    <name evidence="1" type="ORF">EFA69_16240</name>
</gene>
<organism evidence="1 2">
    <name type="scientific">Rufibacter immobilis</name>
    <dbReference type="NCBI Taxonomy" id="1348778"/>
    <lineage>
        <taxon>Bacteria</taxon>
        <taxon>Pseudomonadati</taxon>
        <taxon>Bacteroidota</taxon>
        <taxon>Cytophagia</taxon>
        <taxon>Cytophagales</taxon>
        <taxon>Hymenobacteraceae</taxon>
        <taxon>Rufibacter</taxon>
    </lineage>
</organism>
<keyword evidence="2" id="KW-1185">Reference proteome</keyword>